<dbReference type="Proteomes" id="UP000198310">
    <property type="component" value="Unassembled WGS sequence"/>
</dbReference>
<feature type="region of interest" description="Disordered" evidence="1">
    <location>
        <begin position="158"/>
        <end position="185"/>
    </location>
</feature>
<accession>A0A238ZI81</accession>
<dbReference type="EMBL" id="FZNS01000008">
    <property type="protein sequence ID" value="SNR82862.1"/>
    <property type="molecule type" value="Genomic_DNA"/>
</dbReference>
<feature type="compositionally biased region" description="Low complexity" evidence="1">
    <location>
        <begin position="56"/>
        <end position="68"/>
    </location>
</feature>
<name>A0A238ZI81_9BACT</name>
<evidence type="ECO:0000313" key="3">
    <source>
        <dbReference type="Proteomes" id="UP000198310"/>
    </source>
</evidence>
<feature type="compositionally biased region" description="Basic and acidic residues" evidence="1">
    <location>
        <begin position="160"/>
        <end position="175"/>
    </location>
</feature>
<proteinExistence type="predicted"/>
<organism evidence="2 3">
    <name type="scientific">Hymenobacter mucosus</name>
    <dbReference type="NCBI Taxonomy" id="1411120"/>
    <lineage>
        <taxon>Bacteria</taxon>
        <taxon>Pseudomonadati</taxon>
        <taxon>Bacteroidota</taxon>
        <taxon>Cytophagia</taxon>
        <taxon>Cytophagales</taxon>
        <taxon>Hymenobacteraceae</taxon>
        <taxon>Hymenobacter</taxon>
    </lineage>
</organism>
<dbReference type="AlphaFoldDB" id="A0A238ZI81"/>
<evidence type="ECO:0000256" key="1">
    <source>
        <dbReference type="SAM" id="MobiDB-lite"/>
    </source>
</evidence>
<evidence type="ECO:0008006" key="4">
    <source>
        <dbReference type="Google" id="ProtNLM"/>
    </source>
</evidence>
<keyword evidence="3" id="KW-1185">Reference proteome</keyword>
<evidence type="ECO:0000313" key="2">
    <source>
        <dbReference type="EMBL" id="SNR82862.1"/>
    </source>
</evidence>
<sequence>MHWRYGCWLELQSQIKPGVGSTIQPAYLHSKDSLLMKKMLAILAVAFLTAGTATAQTATTPTTPGARQGQRDGGRMNMTPEQHADRQAQRLTKQLGLSADQTAQVRAIALAEAQETKTMRANASASTDRQAAMQQMKATREKYDAQLNAVLTPAQATKYTEMRDQKMGKRKDTMKGGKMKAKMKS</sequence>
<protein>
    <recommendedName>
        <fullName evidence="4">LTXXQ motif family protein</fullName>
    </recommendedName>
</protein>
<feature type="region of interest" description="Disordered" evidence="1">
    <location>
        <begin position="56"/>
        <end position="89"/>
    </location>
</feature>
<gene>
    <name evidence="2" type="ORF">SAMN06269173_10854</name>
</gene>
<reference evidence="3" key="1">
    <citation type="submission" date="2017-06" db="EMBL/GenBank/DDBJ databases">
        <authorList>
            <person name="Varghese N."/>
            <person name="Submissions S."/>
        </authorList>
    </citation>
    <scope>NUCLEOTIDE SEQUENCE [LARGE SCALE GENOMIC DNA]</scope>
    <source>
        <strain evidence="3">DSM 28041</strain>
    </source>
</reference>